<evidence type="ECO:0000313" key="2">
    <source>
        <dbReference type="EMBL" id="CAK0821064.1"/>
    </source>
</evidence>
<reference evidence="2" key="1">
    <citation type="submission" date="2023-10" db="EMBL/GenBank/DDBJ databases">
        <authorList>
            <person name="Chen Y."/>
            <person name="Shah S."/>
            <person name="Dougan E. K."/>
            <person name="Thang M."/>
            <person name="Chan C."/>
        </authorList>
    </citation>
    <scope>NUCLEOTIDE SEQUENCE [LARGE SCALE GENOMIC DNA]</scope>
</reference>
<organism evidence="2 3">
    <name type="scientific">Prorocentrum cordatum</name>
    <dbReference type="NCBI Taxonomy" id="2364126"/>
    <lineage>
        <taxon>Eukaryota</taxon>
        <taxon>Sar</taxon>
        <taxon>Alveolata</taxon>
        <taxon>Dinophyceae</taxon>
        <taxon>Prorocentrales</taxon>
        <taxon>Prorocentraceae</taxon>
        <taxon>Prorocentrum</taxon>
    </lineage>
</organism>
<dbReference type="EMBL" id="CAUYUJ010007524">
    <property type="protein sequence ID" value="CAK0821064.1"/>
    <property type="molecule type" value="Genomic_DNA"/>
</dbReference>
<accession>A0ABN9RVJ5</accession>
<sequence>MGVDEGDGWLKVGNLYLPFIANNCPVLVLDAQDVREDLEALVASAPELAEVPSTQLDALTMADDGGPLSRTPSESSEAPTSAGEASDTGGLCARAPTAAQVWDYPLSQPEKHRRLELLLDGEARLATEALEGLLAEFGDVSLGESSF</sequence>
<evidence type="ECO:0000256" key="1">
    <source>
        <dbReference type="SAM" id="MobiDB-lite"/>
    </source>
</evidence>
<gene>
    <name evidence="2" type="ORF">PCOR1329_LOCUS22491</name>
</gene>
<feature type="region of interest" description="Disordered" evidence="1">
    <location>
        <begin position="52"/>
        <end position="90"/>
    </location>
</feature>
<feature type="compositionally biased region" description="Polar residues" evidence="1">
    <location>
        <begin position="70"/>
        <end position="79"/>
    </location>
</feature>
<proteinExistence type="predicted"/>
<keyword evidence="3" id="KW-1185">Reference proteome</keyword>
<comment type="caution">
    <text evidence="2">The sequence shown here is derived from an EMBL/GenBank/DDBJ whole genome shotgun (WGS) entry which is preliminary data.</text>
</comment>
<evidence type="ECO:0000313" key="3">
    <source>
        <dbReference type="Proteomes" id="UP001189429"/>
    </source>
</evidence>
<dbReference type="Proteomes" id="UP001189429">
    <property type="component" value="Unassembled WGS sequence"/>
</dbReference>
<name>A0ABN9RVJ5_9DINO</name>
<protein>
    <submittedName>
        <fullName evidence="2">Uncharacterized protein</fullName>
    </submittedName>
</protein>